<evidence type="ECO:0000256" key="13">
    <source>
        <dbReference type="PROSITE-ProRule" id="PRU00169"/>
    </source>
</evidence>
<feature type="modified residue" description="4-aspartylphosphate" evidence="13">
    <location>
        <position position="2282"/>
    </location>
</feature>
<evidence type="ECO:0000256" key="11">
    <source>
        <dbReference type="ARBA" id="ARBA00022989"/>
    </source>
</evidence>
<dbReference type="Pfam" id="PF00069">
    <property type="entry name" value="Pkinase"/>
    <property type="match status" value="1"/>
</dbReference>
<dbReference type="FunFam" id="3.40.50.2300:FF:000285">
    <property type="entry name" value="Putative sensor histidine kinase/response regulator"/>
    <property type="match status" value="1"/>
</dbReference>
<accession>S3E2A6</accession>
<keyword evidence="8" id="KW-0547">Nucleotide-binding</keyword>
<keyword evidence="5 13" id="KW-0597">Phosphoprotein</keyword>
<evidence type="ECO:0000256" key="8">
    <source>
        <dbReference type="ARBA" id="ARBA00022741"/>
    </source>
</evidence>
<dbReference type="FunFam" id="1.10.510.10:FF:000579">
    <property type="entry name" value="Sensor histidine kinase/response regulator, putative"/>
    <property type="match status" value="1"/>
</dbReference>
<feature type="compositionally biased region" description="Low complexity" evidence="14">
    <location>
        <begin position="535"/>
        <end position="546"/>
    </location>
</feature>
<keyword evidence="6" id="KW-0808">Transferase</keyword>
<dbReference type="PROSITE" id="PS50109">
    <property type="entry name" value="HIS_KIN"/>
    <property type="match status" value="1"/>
</dbReference>
<keyword evidence="19" id="KW-1185">Reference proteome</keyword>
<dbReference type="Gene3D" id="1.10.287.130">
    <property type="match status" value="1"/>
</dbReference>
<dbReference type="SUPFAM" id="SSF47384">
    <property type="entry name" value="Homodimeric domain of signal transducing histidine kinase"/>
    <property type="match status" value="1"/>
</dbReference>
<keyword evidence="4" id="KW-1003">Cell membrane</keyword>
<dbReference type="InterPro" id="IPR011009">
    <property type="entry name" value="Kinase-like_dom_sf"/>
</dbReference>
<feature type="compositionally biased region" description="Basic and acidic residues" evidence="14">
    <location>
        <begin position="2438"/>
        <end position="2470"/>
    </location>
</feature>
<dbReference type="PRINTS" id="PR00344">
    <property type="entry name" value="BCTRLSENSOR"/>
</dbReference>
<protein>
    <recommendedName>
        <fullName evidence="3">histidine kinase</fullName>
        <ecNumber evidence="3">2.7.13.3</ecNumber>
    </recommendedName>
</protein>
<dbReference type="FunFam" id="1.10.287.130:FF:000003">
    <property type="entry name" value="Histidine kinase"/>
    <property type="match status" value="1"/>
</dbReference>
<dbReference type="Proteomes" id="UP000016922">
    <property type="component" value="Unassembled WGS sequence"/>
</dbReference>
<dbReference type="SMART" id="SM00448">
    <property type="entry name" value="REC"/>
    <property type="match status" value="1"/>
</dbReference>
<dbReference type="SMART" id="SM00388">
    <property type="entry name" value="HisKA"/>
    <property type="match status" value="1"/>
</dbReference>
<dbReference type="Pfam" id="PF00512">
    <property type="entry name" value="HisKA"/>
    <property type="match status" value="1"/>
</dbReference>
<dbReference type="Pfam" id="PF13185">
    <property type="entry name" value="GAF_2"/>
    <property type="match status" value="1"/>
</dbReference>
<dbReference type="CDD" id="cd00082">
    <property type="entry name" value="HisKA"/>
    <property type="match status" value="1"/>
</dbReference>
<dbReference type="PANTHER" id="PTHR43047:SF46">
    <property type="entry name" value="HISTIDINE KINASE_RESPONSE REGULATOR, PUTATIVE (AFU_ORTHOLOGUE AFUA_3G12550)-RELATED"/>
    <property type="match status" value="1"/>
</dbReference>
<evidence type="ECO:0000256" key="10">
    <source>
        <dbReference type="ARBA" id="ARBA00022840"/>
    </source>
</evidence>
<evidence type="ECO:0000313" key="18">
    <source>
        <dbReference type="EMBL" id="EPE32603.1"/>
    </source>
</evidence>
<dbReference type="PANTHER" id="PTHR43047">
    <property type="entry name" value="TWO-COMPONENT HISTIDINE PROTEIN KINASE"/>
    <property type="match status" value="1"/>
</dbReference>
<dbReference type="SMART" id="SM00387">
    <property type="entry name" value="HATPase_c"/>
    <property type="match status" value="1"/>
</dbReference>
<feature type="region of interest" description="Disordered" evidence="14">
    <location>
        <begin position="656"/>
        <end position="691"/>
    </location>
</feature>
<feature type="compositionally biased region" description="Polar residues" evidence="14">
    <location>
        <begin position="69"/>
        <end position="81"/>
    </location>
</feature>
<dbReference type="InterPro" id="IPR036890">
    <property type="entry name" value="HATPase_C_sf"/>
</dbReference>
<feature type="compositionally biased region" description="Low complexity" evidence="14">
    <location>
        <begin position="474"/>
        <end position="491"/>
    </location>
</feature>
<evidence type="ECO:0000256" key="6">
    <source>
        <dbReference type="ARBA" id="ARBA00022679"/>
    </source>
</evidence>
<dbReference type="InterPro" id="IPR004358">
    <property type="entry name" value="Sig_transdc_His_kin-like_C"/>
</dbReference>
<dbReference type="GO" id="GO:0005524">
    <property type="term" value="F:ATP binding"/>
    <property type="evidence" value="ECO:0007669"/>
    <property type="project" value="UniProtKB-KW"/>
</dbReference>
<dbReference type="InterPro" id="IPR041664">
    <property type="entry name" value="AAA_16"/>
</dbReference>
<dbReference type="InterPro" id="IPR003018">
    <property type="entry name" value="GAF"/>
</dbReference>
<sequence>MDGLEDPPARLFERLQQIPGYTWDEARIFHTPYDNWQIYGRKNPKRSSAPNRKAPSERNALGEPHLDVGNQTGVQSDSGSEVGSAGNDEQDSGELDVVARISLHALREERTYYICKKLIKSVDPHGEHIVKPVDMLKLQSHPGDVGTIMVTIWIRPGPNYLHNVIDYGPAFYKGRNVGGDVEPYYEDPTPLIPIPLQTFMDFAVGATECLEILHHKERIVHGEIRGEAFHLCEDTGKIRLMNFGSGLRTFEHGLTSTGWSALSKENGAKRKLSFMSPEQTGRMPAEPDSRTDIYALGVVFWNMLTQQPPFEGETPMDIIQGVLGRRLPLVSSLRLDVPEVVGRIIQKMTAKIIGERYHSASGLKHDLTEVRNLLGAGDSDALESFQIATKDISSFFILPTAMIGRTQEYEEVVKVIDKVSKKHLDGQKQDVQSISSGSSEGFEIAIAEASSLSEDAVSSAEYDRPSISLGRSNSLSGEVRSSKSGSSLRPSAGGSHSNSNSIDEREHYIRPWEKNSSLSLDTKSFTDSMSHEAGGSRSSDSVGSLSNQRNKQKFRRKGRCEVVSISGATGLGKSCLIQSIQVEARRRGYFASSKFDIAKKTPFGPVLRLLSSLFKQVFSESNTDTPFHQALKHYCRPAWPLLHKALGLPEFLLGPAPTKKPGHSGQPSQSYNKSLRSEFKRRDSSPSSSRSVYSITLGSRASQDFLRAGTSTKSLRLMNTALDVLRFFTQHKFICFCLDDLQFADDESLELIAQVVSARMKMVLLITYRPDELLPEKIRAILEPPDSEGISLTPQNVPYDDKPANTPVEYVKAGGVGITRIVLNPLTENDIITFVAATLLRPKEDVIALAAVIQSKTAGNPFYMREMLTTCHDKSCIWYDYKQSIWRFSLDRIFTQFKTDNYHDTLNSQFITGRLNELPPASRSILAWASVLGTSFSFEMIQRLMSGEFSLDDNETQTPEEFRPYSLCHSQQDAVEGLQAAIQAYIIVATQQDDRFRFAHDRYSQAAQSLGECNAPKMHFIIAQTLLKYYSNVERYRDDTALHITKCTEMISQRILQRQPYRKLLFECAQGAAESGARSSAAEYYASCFSLLQPDPWTDGKPDVHYEETLQLHTRAAECFLFLGQYAEAKRILAVVFSSAKSAVDKAPAYVLKSRILAYEGDSPAAFQALKSCLTALGIRVDDEPSFEKCDKEFERLSFKVQSLDPEALLSQPLIMDTNLAAVGAVLVETISAAFWSDALLFYYMSLIMVETQLTCGLFPQSGMGFLHLATIAISRFNMIKFATEVGRFSLEMMERCRDPYTMGRGGTIYSLFVGHVHVSLQTSLDQLEGALEYALQAGDRTSTILNFGIMSNLKFFASENLADLENFVNYGCEEVSNWADDTRGGTMAISMRQVCRALQGKTRVHDAENVMTDDQHDATFYKSWLKTNVRASDRPLFIYEAWEIVPLFLYGHYARAIEIGGQALEKSDGMWSARNIRLTMLFQGLSLCSLMWSKLQNPLRGVTETTSKVVNGPYIDHGPSENELRTQTTEVIKQVKYFKRKIKDWQTVNNVNYYAWSRLLAAQVAELEGEHGKALTNYEEMLDHASANGFLFEEALGNHLYAGFFLRCGSRRAAKNSLKEAVQLYRQMGASGVASAIEDEHQLLLQGATRNMRAIDASCQTDFAGDSAPVQYRTLEGDEDDERQQTRAPITQSKGDRIGAWQVDARGHGGGGVGLPALDMLDLTSILESSQVISSVLQVDQLLKTMCEIILQNCGGLASSAAIVVEEDDPTPGWSIAASGNNDKGATAHIPGIPLRETALVAEGVILYCTRFRETVFLPDILHDERFSNVTDAWSLQNPLGKSVIALPIVHGDKPLLGVLYLEGEPNAFTDRNLTVLQLLVNQIGISYSNALTLKEVEKVSFRNTSMVRMQKTALAKAQQAELKAKKAEAEALASVKMAEEAAKAKSIFLANVSHELRTPLNGVIGNSELLRDLNLTKEQAEMADSIRVSADLLLTVINDILDFSKMEADKMELCIESFKPAEMIREIVRSVSYSYRDKKRLKNIEILQDVNLPDLLIYGDPVRLHQVLGNLLGNSMKFTEKGSITVGARCDGQTETTATLTFWVKDTGIGIPLQQLTKLFKPFSQADASTARKYGGSGLGLSICKSLIESMMGGTIQLDSIENQGTTAWFTVTFDKVRSAEDGARHNKQNGVEHRGSPARHNELELPQSTTAHSDFSQVPREELRICVAEDNPINQKIAIQFMEKLGYKHIDAYGNGLEAVEGLRSKAKEGQPYHIVLMDVQMPVLDGYEATKLLRKDPLEEVRGVLVIAMTASAIQGDREKCLEAGMNDYLAKPVRVGILKSKLNQYLNQPNIEVPNLQETARQVTSHVLDEVENVPKSSIPADSGATTPLAVELSDGHSNTNQSNSLTAASQSHAGDSHAMNVDAKHRPSVVKHSKEAVDGELEALREPDMSVPRTEKSHNDEVSKSRSLPLRSERTNEARKASRPSSSKRTTSKESTKSKS</sequence>
<organism evidence="18 19">
    <name type="scientific">Glarea lozoyensis (strain ATCC 20868 / MF5171)</name>
    <dbReference type="NCBI Taxonomy" id="1116229"/>
    <lineage>
        <taxon>Eukaryota</taxon>
        <taxon>Fungi</taxon>
        <taxon>Dikarya</taxon>
        <taxon>Ascomycota</taxon>
        <taxon>Pezizomycotina</taxon>
        <taxon>Leotiomycetes</taxon>
        <taxon>Helotiales</taxon>
        <taxon>Helotiaceae</taxon>
        <taxon>Glarea</taxon>
    </lineage>
</organism>
<evidence type="ECO:0000256" key="4">
    <source>
        <dbReference type="ARBA" id="ARBA00022475"/>
    </source>
</evidence>
<dbReference type="EMBL" id="KE145359">
    <property type="protein sequence ID" value="EPE32603.1"/>
    <property type="molecule type" value="Genomic_DNA"/>
</dbReference>
<dbReference type="Gene3D" id="1.10.510.10">
    <property type="entry name" value="Transferase(Phosphotransferase) domain 1"/>
    <property type="match status" value="1"/>
</dbReference>
<dbReference type="GO" id="GO:0016853">
    <property type="term" value="F:isomerase activity"/>
    <property type="evidence" value="ECO:0007669"/>
    <property type="project" value="UniProtKB-KW"/>
</dbReference>
<feature type="domain" description="Protein kinase" evidence="15">
    <location>
        <begin position="84"/>
        <end position="368"/>
    </location>
</feature>
<feature type="region of interest" description="Disordered" evidence="14">
    <location>
        <begin position="525"/>
        <end position="553"/>
    </location>
</feature>
<evidence type="ECO:0000256" key="3">
    <source>
        <dbReference type="ARBA" id="ARBA00012438"/>
    </source>
</evidence>
<dbReference type="InterPro" id="IPR029016">
    <property type="entry name" value="GAF-like_dom_sf"/>
</dbReference>
<dbReference type="Pfam" id="PF13191">
    <property type="entry name" value="AAA_16"/>
    <property type="match status" value="1"/>
</dbReference>
<feature type="region of interest" description="Disordered" evidence="14">
    <location>
        <begin position="463"/>
        <end position="508"/>
    </location>
</feature>
<dbReference type="PROSITE" id="PS50110">
    <property type="entry name" value="RESPONSE_REGULATORY"/>
    <property type="match status" value="1"/>
</dbReference>
<dbReference type="SUPFAM" id="SSF55874">
    <property type="entry name" value="ATPase domain of HSP90 chaperone/DNA topoisomerase II/histidine kinase"/>
    <property type="match status" value="1"/>
</dbReference>
<dbReference type="OrthoDB" id="60033at2759"/>
<evidence type="ECO:0000259" key="16">
    <source>
        <dbReference type="PROSITE" id="PS50109"/>
    </source>
</evidence>
<dbReference type="OMA" id="QLPGYTW"/>
<dbReference type="eggNOG" id="KOG0519">
    <property type="taxonomic scope" value="Eukaryota"/>
</dbReference>
<evidence type="ECO:0000313" key="19">
    <source>
        <dbReference type="Proteomes" id="UP000016922"/>
    </source>
</evidence>
<evidence type="ECO:0000259" key="15">
    <source>
        <dbReference type="PROSITE" id="PS50011"/>
    </source>
</evidence>
<dbReference type="GO" id="GO:0000155">
    <property type="term" value="F:phosphorelay sensor kinase activity"/>
    <property type="evidence" value="ECO:0007669"/>
    <property type="project" value="InterPro"/>
</dbReference>
<dbReference type="HOGENOM" id="CLU_001037_0_0_1"/>
<evidence type="ECO:0000256" key="1">
    <source>
        <dbReference type="ARBA" id="ARBA00000085"/>
    </source>
</evidence>
<feature type="compositionally biased region" description="Polar residues" evidence="14">
    <location>
        <begin position="2401"/>
        <end position="2419"/>
    </location>
</feature>
<dbReference type="GeneID" id="19466789"/>
<dbReference type="SUPFAM" id="SSF55781">
    <property type="entry name" value="GAF domain-like"/>
    <property type="match status" value="1"/>
</dbReference>
<feature type="compositionally biased region" description="Basic and acidic residues" evidence="14">
    <location>
        <begin position="2477"/>
        <end position="2486"/>
    </location>
</feature>
<feature type="region of interest" description="Disordered" evidence="14">
    <location>
        <begin position="37"/>
        <end position="93"/>
    </location>
</feature>
<dbReference type="EC" id="2.7.13.3" evidence="3"/>
<evidence type="ECO:0000259" key="17">
    <source>
        <dbReference type="PROSITE" id="PS50110"/>
    </source>
</evidence>
<feature type="compositionally biased region" description="Basic and acidic residues" evidence="14">
    <location>
        <begin position="675"/>
        <end position="684"/>
    </location>
</feature>
<keyword evidence="10" id="KW-0067">ATP-binding</keyword>
<evidence type="ECO:0000256" key="12">
    <source>
        <dbReference type="ARBA" id="ARBA00023136"/>
    </source>
</evidence>
<keyword evidence="12" id="KW-0472">Membrane</keyword>
<evidence type="ECO:0000256" key="14">
    <source>
        <dbReference type="SAM" id="MobiDB-lite"/>
    </source>
</evidence>
<gene>
    <name evidence="18" type="ORF">GLAREA_07737</name>
</gene>
<dbReference type="Pfam" id="PF00072">
    <property type="entry name" value="Response_reg"/>
    <property type="match status" value="1"/>
</dbReference>
<dbReference type="SMART" id="SM00065">
    <property type="entry name" value="GAF"/>
    <property type="match status" value="1"/>
</dbReference>
<proteinExistence type="predicted"/>
<dbReference type="RefSeq" id="XP_008080615.1">
    <property type="nucleotide sequence ID" value="XM_008082424.1"/>
</dbReference>
<feature type="region of interest" description="Disordered" evidence="14">
    <location>
        <begin position="2183"/>
        <end position="2203"/>
    </location>
</feature>
<dbReference type="InterPro" id="IPR003661">
    <property type="entry name" value="HisK_dim/P_dom"/>
</dbReference>
<dbReference type="InterPro" id="IPR000719">
    <property type="entry name" value="Prot_kinase_dom"/>
</dbReference>
<keyword evidence="7" id="KW-0812">Transmembrane</keyword>
<dbReference type="Gene3D" id="3.30.565.10">
    <property type="entry name" value="Histidine kinase-like ATPase, C-terminal domain"/>
    <property type="match status" value="1"/>
</dbReference>
<dbReference type="InterPro" id="IPR005467">
    <property type="entry name" value="His_kinase_dom"/>
</dbReference>
<keyword evidence="18" id="KW-0413">Isomerase</keyword>
<dbReference type="KEGG" id="glz:GLAREA_07737"/>
<evidence type="ECO:0000256" key="5">
    <source>
        <dbReference type="ARBA" id="ARBA00022553"/>
    </source>
</evidence>
<dbReference type="SMART" id="SM00220">
    <property type="entry name" value="S_TKc"/>
    <property type="match status" value="1"/>
</dbReference>
<dbReference type="InterPro" id="IPR036097">
    <property type="entry name" value="HisK_dim/P_sf"/>
</dbReference>
<feature type="compositionally biased region" description="Basic and acidic residues" evidence="14">
    <location>
        <begin position="2497"/>
        <end position="2506"/>
    </location>
</feature>
<dbReference type="GO" id="GO:0005886">
    <property type="term" value="C:plasma membrane"/>
    <property type="evidence" value="ECO:0007669"/>
    <property type="project" value="UniProtKB-SubCell"/>
</dbReference>
<dbReference type="FunFam" id="3.30.450.40:FF:000044">
    <property type="entry name" value="Putative sensor histidine kinase/response regulator"/>
    <property type="match status" value="1"/>
</dbReference>
<feature type="domain" description="Histidine kinase" evidence="16">
    <location>
        <begin position="1953"/>
        <end position="2178"/>
    </location>
</feature>
<dbReference type="Pfam" id="PF02518">
    <property type="entry name" value="HATPase_c"/>
    <property type="match status" value="1"/>
</dbReference>
<comment type="catalytic activity">
    <reaction evidence="1">
        <text>ATP + protein L-histidine = ADP + protein N-phospho-L-histidine.</text>
        <dbReference type="EC" id="2.7.13.3"/>
    </reaction>
</comment>
<evidence type="ECO:0000256" key="2">
    <source>
        <dbReference type="ARBA" id="ARBA00004651"/>
    </source>
</evidence>
<feature type="domain" description="Response regulatory" evidence="17">
    <location>
        <begin position="2227"/>
        <end position="2351"/>
    </location>
</feature>
<evidence type="ECO:0000256" key="9">
    <source>
        <dbReference type="ARBA" id="ARBA00022777"/>
    </source>
</evidence>
<dbReference type="FunFam" id="3.30.565.10:FF:000010">
    <property type="entry name" value="Sensor histidine kinase RcsC"/>
    <property type="match status" value="1"/>
</dbReference>
<dbReference type="PROSITE" id="PS50011">
    <property type="entry name" value="PROTEIN_KINASE_DOM"/>
    <property type="match status" value="1"/>
</dbReference>
<dbReference type="InterPro" id="IPR001789">
    <property type="entry name" value="Sig_transdc_resp-reg_receiver"/>
</dbReference>
<keyword evidence="11" id="KW-1133">Transmembrane helix</keyword>
<dbReference type="GO" id="GO:0009927">
    <property type="term" value="F:histidine phosphotransfer kinase activity"/>
    <property type="evidence" value="ECO:0007669"/>
    <property type="project" value="TreeGrafter"/>
</dbReference>
<dbReference type="Gene3D" id="3.30.450.40">
    <property type="match status" value="1"/>
</dbReference>
<name>S3E2A6_GLAL2</name>
<reference evidence="18 19" key="1">
    <citation type="journal article" date="2013" name="BMC Genomics">
        <title>Genomics-driven discovery of the pneumocandin biosynthetic gene cluster in the fungus Glarea lozoyensis.</title>
        <authorList>
            <person name="Chen L."/>
            <person name="Yue Q."/>
            <person name="Zhang X."/>
            <person name="Xiang M."/>
            <person name="Wang C."/>
            <person name="Li S."/>
            <person name="Che Y."/>
            <person name="Ortiz-Lopez F.J."/>
            <person name="Bills G.F."/>
            <person name="Liu X."/>
            <person name="An Z."/>
        </authorList>
    </citation>
    <scope>NUCLEOTIDE SEQUENCE [LARGE SCALE GENOMIC DNA]</scope>
    <source>
        <strain evidence="19">ATCC 20868 / MF5171</strain>
    </source>
</reference>
<dbReference type="CDD" id="cd17546">
    <property type="entry name" value="REC_hyHK_CKI1_RcsC-like"/>
    <property type="match status" value="1"/>
</dbReference>
<dbReference type="Gene3D" id="3.40.50.2300">
    <property type="match status" value="1"/>
</dbReference>
<dbReference type="SUPFAM" id="SSF56112">
    <property type="entry name" value="Protein kinase-like (PK-like)"/>
    <property type="match status" value="1"/>
</dbReference>
<feature type="compositionally biased region" description="Polar residues" evidence="14">
    <location>
        <begin position="665"/>
        <end position="674"/>
    </location>
</feature>
<dbReference type="InterPro" id="IPR003594">
    <property type="entry name" value="HATPase_dom"/>
</dbReference>
<feature type="region of interest" description="Disordered" evidence="14">
    <location>
        <begin position="2378"/>
        <end position="2506"/>
    </location>
</feature>
<keyword evidence="9 18" id="KW-0418">Kinase</keyword>
<dbReference type="CDD" id="cd16922">
    <property type="entry name" value="HATPase_EvgS-ArcB-TorS-like"/>
    <property type="match status" value="1"/>
</dbReference>
<dbReference type="InterPro" id="IPR011006">
    <property type="entry name" value="CheY-like_superfamily"/>
</dbReference>
<comment type="subcellular location">
    <subcellularLocation>
        <location evidence="2">Cell membrane</location>
        <topology evidence="2">Multi-pass membrane protein</topology>
    </subcellularLocation>
</comment>
<evidence type="ECO:0000256" key="7">
    <source>
        <dbReference type="ARBA" id="ARBA00022692"/>
    </source>
</evidence>
<dbReference type="SUPFAM" id="SSF52172">
    <property type="entry name" value="CheY-like"/>
    <property type="match status" value="1"/>
</dbReference>